<dbReference type="RefSeq" id="WP_187570094.1">
    <property type="nucleotide sequence ID" value="NZ_CP060711.1"/>
</dbReference>
<dbReference type="InterPro" id="IPR017585">
    <property type="entry name" value="SAF_FlgA"/>
</dbReference>
<dbReference type="EMBL" id="CP060711">
    <property type="protein sequence ID" value="QNN46328.1"/>
    <property type="molecule type" value="Genomic_DNA"/>
</dbReference>
<feature type="chain" id="PRO_5029037226" description="Flagella basal body P-ring formation protein FlgA" evidence="1">
    <location>
        <begin position="22"/>
        <end position="238"/>
    </location>
</feature>
<comment type="function">
    <text evidence="1">Involved in the assembly process of the P-ring formation. It may associate with FlgF on the rod constituting a structure essential for the P-ring assembly or may act as a modulator protein for the P-ring assembly.</text>
</comment>
<feature type="domain" description="Flagella basal body P-ring formation protein FlgA SAF" evidence="2">
    <location>
        <begin position="138"/>
        <end position="235"/>
    </location>
</feature>
<evidence type="ECO:0000313" key="3">
    <source>
        <dbReference type="EMBL" id="QNN46328.1"/>
    </source>
</evidence>
<comment type="similarity">
    <text evidence="1">Belongs to the FlgA family.</text>
</comment>
<accession>A0A7G9QSK3</accession>
<dbReference type="PANTHER" id="PTHR36307:SF1">
    <property type="entry name" value="FLAGELLA BASAL BODY P-RING FORMATION PROTEIN FLGA"/>
    <property type="match status" value="1"/>
</dbReference>
<dbReference type="GO" id="GO:0044780">
    <property type="term" value="P:bacterial-type flagellum assembly"/>
    <property type="evidence" value="ECO:0007669"/>
    <property type="project" value="InterPro"/>
</dbReference>
<keyword evidence="3" id="KW-0969">Cilium</keyword>
<gene>
    <name evidence="3" type="primary">flgA</name>
    <name evidence="3" type="ORF">H9L17_14335</name>
</gene>
<dbReference type="KEGG" id="tbv:H9L17_14335"/>
<proteinExistence type="inferred from homology"/>
<dbReference type="GO" id="GO:0042597">
    <property type="term" value="C:periplasmic space"/>
    <property type="evidence" value="ECO:0007669"/>
    <property type="project" value="UniProtKB-SubCell"/>
</dbReference>
<dbReference type="InterPro" id="IPR039246">
    <property type="entry name" value="Flagellar_FlgA"/>
</dbReference>
<dbReference type="Proteomes" id="UP000515977">
    <property type="component" value="Chromosome"/>
</dbReference>
<evidence type="ECO:0000313" key="4">
    <source>
        <dbReference type="Proteomes" id="UP000515977"/>
    </source>
</evidence>
<reference evidence="3 4" key="1">
    <citation type="submission" date="2020-08" db="EMBL/GenBank/DDBJ databases">
        <title>Genome sequence of Thermomonas brevis KACC 16975T.</title>
        <authorList>
            <person name="Hyun D.-W."/>
            <person name="Bae J.-W."/>
        </authorList>
    </citation>
    <scope>NUCLEOTIDE SEQUENCE [LARGE SCALE GENOMIC DNA]</scope>
    <source>
        <strain evidence="3 4">KACC 16975</strain>
    </source>
</reference>
<dbReference type="PANTHER" id="PTHR36307">
    <property type="entry name" value="FLAGELLA BASAL BODY P-RING FORMATION PROTEIN FLGA"/>
    <property type="match status" value="1"/>
</dbReference>
<protein>
    <recommendedName>
        <fullName evidence="1">Flagella basal body P-ring formation protein FlgA</fullName>
    </recommendedName>
</protein>
<keyword evidence="1" id="KW-0574">Periplasm</keyword>
<organism evidence="3 4">
    <name type="scientific">Thermomonas brevis</name>
    <dbReference type="NCBI Taxonomy" id="215691"/>
    <lineage>
        <taxon>Bacteria</taxon>
        <taxon>Pseudomonadati</taxon>
        <taxon>Pseudomonadota</taxon>
        <taxon>Gammaproteobacteria</taxon>
        <taxon>Lysobacterales</taxon>
        <taxon>Lysobacteraceae</taxon>
        <taxon>Thermomonas</taxon>
    </lineage>
</organism>
<keyword evidence="1" id="KW-0732">Signal</keyword>
<evidence type="ECO:0000256" key="1">
    <source>
        <dbReference type="RuleBase" id="RU362063"/>
    </source>
</evidence>
<dbReference type="Pfam" id="PF13144">
    <property type="entry name" value="ChapFlgA"/>
    <property type="match status" value="1"/>
</dbReference>
<keyword evidence="4" id="KW-1185">Reference proteome</keyword>
<keyword evidence="3" id="KW-0282">Flagellum</keyword>
<dbReference type="NCBIfam" id="TIGR03170">
    <property type="entry name" value="flgA_cterm"/>
    <property type="match status" value="1"/>
</dbReference>
<dbReference type="AlphaFoldDB" id="A0A7G9QSK3"/>
<keyword evidence="1" id="KW-1005">Bacterial flagellum biogenesis</keyword>
<sequence>MMELQRPLGLALCLSALPCGAANGVHVPAADLVDAARTALLAKASEAGVQVELAVAGRVGGLDFPVTSGSVPKVSVTHWEGPWLRSRVGVPVQVRVGSRQTTATVWFAVTAPVRGELYADGFGRGEPAEKLVYRTGLMDLARQQGQRTADSASLEGMRLRRAVREGDPVLVSDFEPVPMISARQTVRVLATRGAVRLSVPAQALADGDAGQTIPVLPASATSPIRARVVSPEVVTLEN</sequence>
<dbReference type="Gene3D" id="2.30.30.760">
    <property type="match status" value="1"/>
</dbReference>
<evidence type="ECO:0000259" key="2">
    <source>
        <dbReference type="Pfam" id="PF13144"/>
    </source>
</evidence>
<feature type="signal peptide" evidence="1">
    <location>
        <begin position="1"/>
        <end position="21"/>
    </location>
</feature>
<comment type="subcellular location">
    <subcellularLocation>
        <location evidence="1">Periplasm</location>
    </subcellularLocation>
</comment>
<keyword evidence="3" id="KW-0966">Cell projection</keyword>
<name>A0A7G9QSK3_9GAMM</name>